<gene>
    <name evidence="5" type="ORF">GPX89_09970</name>
</gene>
<evidence type="ECO:0000313" key="6">
    <source>
        <dbReference type="Proteomes" id="UP000466794"/>
    </source>
</evidence>
<evidence type="ECO:0000256" key="2">
    <source>
        <dbReference type="PIRSR" id="PIRSR637460-2"/>
    </source>
</evidence>
<feature type="disulfide bond" evidence="2">
    <location>
        <begin position="138"/>
        <end position="148"/>
    </location>
</feature>
<dbReference type="Proteomes" id="UP000466794">
    <property type="component" value="Unassembled WGS sequence"/>
</dbReference>
<name>A0A7K1UTC4_9NOCA</name>
<dbReference type="EMBL" id="WRPP01000002">
    <property type="protein sequence ID" value="MVU77565.1"/>
    <property type="molecule type" value="Genomic_DNA"/>
</dbReference>
<dbReference type="GO" id="GO:0019433">
    <property type="term" value="P:triglyceride catabolic process"/>
    <property type="evidence" value="ECO:0007669"/>
    <property type="project" value="TreeGrafter"/>
</dbReference>
<accession>A0A7K1UTC4</accession>
<protein>
    <submittedName>
        <fullName evidence="5">SGNH/GDSL hydrolase family protein</fullName>
    </submittedName>
</protein>
<reference evidence="5 6" key="1">
    <citation type="submission" date="2019-12" db="EMBL/GenBank/DDBJ databases">
        <title>Nocardia sp. nov. ET3-3 isolated from soil.</title>
        <authorList>
            <person name="Kanchanasin P."/>
            <person name="Tanasupawat S."/>
            <person name="Yuki M."/>
            <person name="Kudo T."/>
        </authorList>
    </citation>
    <scope>NUCLEOTIDE SEQUENCE [LARGE SCALE GENOMIC DNA]</scope>
    <source>
        <strain evidence="5 6">ET3-3</strain>
    </source>
</reference>
<dbReference type="PANTHER" id="PTHR37981">
    <property type="entry name" value="LIPASE 2"/>
    <property type="match status" value="1"/>
</dbReference>
<feature type="disulfide bond" evidence="2">
    <location>
        <begin position="203"/>
        <end position="252"/>
    </location>
</feature>
<keyword evidence="2" id="KW-1015">Disulfide bond</keyword>
<dbReference type="Gene3D" id="3.40.50.1110">
    <property type="entry name" value="SGNH hydrolase"/>
    <property type="match status" value="1"/>
</dbReference>
<evidence type="ECO:0000256" key="1">
    <source>
        <dbReference type="PIRSR" id="PIRSR637460-1"/>
    </source>
</evidence>
<dbReference type="PANTHER" id="PTHR37981:SF1">
    <property type="entry name" value="SGNH HYDROLASE-TYPE ESTERASE DOMAIN-CONTAINING PROTEIN"/>
    <property type="match status" value="1"/>
</dbReference>
<dbReference type="InterPro" id="IPR013830">
    <property type="entry name" value="SGNH_hydro"/>
</dbReference>
<feature type="signal peptide" evidence="3">
    <location>
        <begin position="1"/>
        <end position="24"/>
    </location>
</feature>
<evidence type="ECO:0000256" key="3">
    <source>
        <dbReference type="SAM" id="SignalP"/>
    </source>
</evidence>
<feature type="disulfide bond" evidence="2">
    <location>
        <begin position="61"/>
        <end position="86"/>
    </location>
</feature>
<sequence>MRTRTCLILVGAAAVFAAPGPAVASPSGQARAVREYVALGDSWAADATITGISTQFVPFWCVQSANSYAKQVAKALAVSEFRDAGCASAVTADLTTAQTLPDGQVSPPQLDRLSPDTDLVTLEIGGNDAGLAAIVPTCLTSSPQVSGCSRVRTAADGGDAMSASIRAAEPKVAEAIAGVRARSPHARILLVDYMAGVVPGDGCFPNIPITDEDANWLGHKLIELDAMLARVAAATGVELVDTYTDSVGHDACRPDGVRWVEGLVPRATEHSELAVPFHPNRLGADHQARQILRALTK</sequence>
<feature type="chain" id="PRO_5029596604" evidence="3">
    <location>
        <begin position="25"/>
        <end position="297"/>
    </location>
</feature>
<feature type="active site" evidence="1">
    <location>
        <position position="278"/>
    </location>
</feature>
<keyword evidence="3" id="KW-0732">Signal</keyword>
<dbReference type="SUPFAM" id="SSF52266">
    <property type="entry name" value="SGNH hydrolase"/>
    <property type="match status" value="1"/>
</dbReference>
<dbReference type="RefSeq" id="WP_157387252.1">
    <property type="nucleotide sequence ID" value="NZ_WRPP01000002.1"/>
</dbReference>
<feature type="active site" description="Nucleophile" evidence="1">
    <location>
        <position position="42"/>
    </location>
</feature>
<dbReference type="InterPro" id="IPR037460">
    <property type="entry name" value="SEST-like"/>
</dbReference>
<keyword evidence="5" id="KW-0378">Hydrolase</keyword>
<dbReference type="InterPro" id="IPR036514">
    <property type="entry name" value="SGNH_hydro_sf"/>
</dbReference>
<dbReference type="GO" id="GO:0004806">
    <property type="term" value="F:triacylglycerol lipase activity"/>
    <property type="evidence" value="ECO:0007669"/>
    <property type="project" value="TreeGrafter"/>
</dbReference>
<dbReference type="Pfam" id="PF13472">
    <property type="entry name" value="Lipase_GDSL_2"/>
    <property type="match status" value="1"/>
</dbReference>
<dbReference type="CDD" id="cd01823">
    <property type="entry name" value="SEST_like"/>
    <property type="match status" value="1"/>
</dbReference>
<feature type="domain" description="SGNH hydrolase-type esterase" evidence="4">
    <location>
        <begin position="38"/>
        <end position="284"/>
    </location>
</feature>
<proteinExistence type="predicted"/>
<evidence type="ECO:0000259" key="4">
    <source>
        <dbReference type="Pfam" id="PF13472"/>
    </source>
</evidence>
<evidence type="ECO:0000313" key="5">
    <source>
        <dbReference type="EMBL" id="MVU77565.1"/>
    </source>
</evidence>
<organism evidence="5 6">
    <name type="scientific">Nocardia terrae</name>
    <dbReference type="NCBI Taxonomy" id="2675851"/>
    <lineage>
        <taxon>Bacteria</taxon>
        <taxon>Bacillati</taxon>
        <taxon>Actinomycetota</taxon>
        <taxon>Actinomycetes</taxon>
        <taxon>Mycobacteriales</taxon>
        <taxon>Nocardiaceae</taxon>
        <taxon>Nocardia</taxon>
    </lineage>
</organism>
<dbReference type="AlphaFoldDB" id="A0A7K1UTC4"/>
<comment type="caution">
    <text evidence="5">The sequence shown here is derived from an EMBL/GenBank/DDBJ whole genome shotgun (WGS) entry which is preliminary data.</text>
</comment>
<keyword evidence="6" id="KW-1185">Reference proteome</keyword>